<keyword evidence="2" id="KW-0949">S-adenosyl-L-methionine</keyword>
<dbReference type="PROSITE" id="PS51918">
    <property type="entry name" value="RADICAL_SAM"/>
    <property type="match status" value="1"/>
</dbReference>
<evidence type="ECO:0000256" key="1">
    <source>
        <dbReference type="ARBA" id="ARBA00001966"/>
    </source>
</evidence>
<proteinExistence type="predicted"/>
<feature type="domain" description="Radical SAM core" evidence="7">
    <location>
        <begin position="182"/>
        <end position="411"/>
    </location>
</feature>
<evidence type="ECO:0000259" key="6">
    <source>
        <dbReference type="PROSITE" id="PS51332"/>
    </source>
</evidence>
<keyword evidence="9" id="KW-1185">Reference proteome</keyword>
<comment type="caution">
    <text evidence="8">The sequence shown here is derived from an EMBL/GenBank/DDBJ whole genome shotgun (WGS) entry which is preliminary data.</text>
</comment>
<dbReference type="PANTHER" id="PTHR43409">
    <property type="entry name" value="ANAEROBIC MAGNESIUM-PROTOPORPHYRIN IX MONOMETHYL ESTER CYCLASE-RELATED"/>
    <property type="match status" value="1"/>
</dbReference>
<comment type="cofactor">
    <cofactor evidence="1">
        <name>[4Fe-4S] cluster</name>
        <dbReference type="ChEBI" id="CHEBI:49883"/>
    </cofactor>
</comment>
<evidence type="ECO:0000256" key="2">
    <source>
        <dbReference type="ARBA" id="ARBA00022691"/>
    </source>
</evidence>
<dbReference type="SFLD" id="SFLDG01082">
    <property type="entry name" value="B12-binding_domain_containing"/>
    <property type="match status" value="1"/>
</dbReference>
<evidence type="ECO:0000313" key="9">
    <source>
        <dbReference type="Proteomes" id="UP001623660"/>
    </source>
</evidence>
<keyword evidence="3" id="KW-0479">Metal-binding</keyword>
<dbReference type="InterPro" id="IPR034466">
    <property type="entry name" value="Methyltransferase_Class_B"/>
</dbReference>
<dbReference type="InterPro" id="IPR036724">
    <property type="entry name" value="Cobalamin-bd_sf"/>
</dbReference>
<dbReference type="SMART" id="SM00729">
    <property type="entry name" value="Elp3"/>
    <property type="match status" value="1"/>
</dbReference>
<protein>
    <submittedName>
        <fullName evidence="8">B12-binding domain-containing radical SAM protein</fullName>
    </submittedName>
</protein>
<evidence type="ECO:0000259" key="7">
    <source>
        <dbReference type="PROSITE" id="PS51918"/>
    </source>
</evidence>
<reference evidence="8 9" key="1">
    <citation type="submission" date="2024-11" db="EMBL/GenBank/DDBJ databases">
        <authorList>
            <person name="Heng Y.C."/>
            <person name="Lim A.C.H."/>
            <person name="Lee J.K.Y."/>
            <person name="Kittelmann S."/>
        </authorList>
    </citation>
    <scope>NUCLEOTIDE SEQUENCE [LARGE SCALE GENOMIC DNA]</scope>
    <source>
        <strain evidence="8 9">WILCCON 0269</strain>
    </source>
</reference>
<dbReference type="RefSeq" id="WP_406792445.1">
    <property type="nucleotide sequence ID" value="NZ_JBJHZX010000017.1"/>
</dbReference>
<dbReference type="EMBL" id="JBJHZX010000017">
    <property type="protein sequence ID" value="MFL0196334.1"/>
    <property type="molecule type" value="Genomic_DNA"/>
</dbReference>
<dbReference type="InterPro" id="IPR023404">
    <property type="entry name" value="rSAM_horseshoe"/>
</dbReference>
<keyword evidence="5" id="KW-0411">Iron-sulfur</keyword>
<dbReference type="PANTHER" id="PTHR43409:SF16">
    <property type="entry name" value="SLR0320 PROTEIN"/>
    <property type="match status" value="1"/>
</dbReference>
<dbReference type="Pfam" id="PF04055">
    <property type="entry name" value="Radical_SAM"/>
    <property type="match status" value="1"/>
</dbReference>
<dbReference type="Gene3D" id="3.80.30.20">
    <property type="entry name" value="tm_1862 like domain"/>
    <property type="match status" value="1"/>
</dbReference>
<dbReference type="InterPro" id="IPR006638">
    <property type="entry name" value="Elp3/MiaA/NifB-like_rSAM"/>
</dbReference>
<accession>A0ABW8SKA5</accession>
<sequence>MKILLTALNSKFIHSNLAVRYLKAYTKELSYNCVIREFTINDRREKVLEEIIGENPDVVAFSCYIWNIEYIKSLAVLIKLVDPSIKILYGGPEVSYDSYNLLKKLPGEYIIVGEGEDTYYEFVKFQIEYFNKIEEKDNYEFSLSLKKIKGLCFKWNGQVTLNEERELMDMNKIIFPYDEQDDLTNKIVYYESSRGCPFSCKYCLSSTVHGVRFLNIERVKREIKFLMGKNIKLIKFVDRTFNCNPKFAMELWKFIIEADTECIFHFEISADIITEEEIELLRKAPKGRIQFEVGVQTTNDSVLNNINRYVKFKDIEQKVRKIKKNNNIKQHLDLIAGLPGENFQSFKRSFNEVYSLEPEEIQLGFLKLLKGSPMREEAEKWKMVYSPYAPYEILKTQYMDYKEIVILKRIEQVVDKYYNSGKFKNIIKYFIFKFKTAFDFYYELAVFFYNKGYFNRNISAADYYRVFLEFEEECFNKKSMELREIIKYDYLKFNKKKWIPDFLIRYRDKNEEKHIREKIEEGYIKVSESYHIEKFFINVEKFLTTSVLEEVQEYVIFDIIRNKEIYLLSNLLSSDS</sequence>
<organism evidence="8 9">
    <name type="scientific">Candidatus Clostridium eludens</name>
    <dbReference type="NCBI Taxonomy" id="3381663"/>
    <lineage>
        <taxon>Bacteria</taxon>
        <taxon>Bacillati</taxon>
        <taxon>Bacillota</taxon>
        <taxon>Clostridia</taxon>
        <taxon>Eubacteriales</taxon>
        <taxon>Clostridiaceae</taxon>
        <taxon>Clostridium</taxon>
    </lineage>
</organism>
<evidence type="ECO:0000256" key="5">
    <source>
        <dbReference type="ARBA" id="ARBA00023014"/>
    </source>
</evidence>
<dbReference type="PROSITE" id="PS51332">
    <property type="entry name" value="B12_BINDING"/>
    <property type="match status" value="1"/>
</dbReference>
<dbReference type="CDD" id="cd02068">
    <property type="entry name" value="radical_SAM_B12_BD"/>
    <property type="match status" value="1"/>
</dbReference>
<dbReference type="InterPro" id="IPR051198">
    <property type="entry name" value="BchE-like"/>
</dbReference>
<dbReference type="SFLD" id="SFLDS00029">
    <property type="entry name" value="Radical_SAM"/>
    <property type="match status" value="1"/>
</dbReference>
<feature type="domain" description="B12-binding" evidence="6">
    <location>
        <begin position="1"/>
        <end position="133"/>
    </location>
</feature>
<name>A0ABW8SKA5_9CLOT</name>
<dbReference type="SUPFAM" id="SSF102114">
    <property type="entry name" value="Radical SAM enzymes"/>
    <property type="match status" value="1"/>
</dbReference>
<dbReference type="Proteomes" id="UP001623660">
    <property type="component" value="Unassembled WGS sequence"/>
</dbReference>
<dbReference type="Gene3D" id="3.40.50.280">
    <property type="entry name" value="Cobalamin-binding domain"/>
    <property type="match status" value="1"/>
</dbReference>
<dbReference type="SUPFAM" id="SSF52242">
    <property type="entry name" value="Cobalamin (vitamin B12)-binding domain"/>
    <property type="match status" value="1"/>
</dbReference>
<keyword evidence="4" id="KW-0408">Iron</keyword>
<dbReference type="InterPro" id="IPR006158">
    <property type="entry name" value="Cobalamin-bd"/>
</dbReference>
<dbReference type="InterPro" id="IPR025288">
    <property type="entry name" value="DUF4080"/>
</dbReference>
<dbReference type="SFLD" id="SFLDG01123">
    <property type="entry name" value="methyltransferase_(Class_B)"/>
    <property type="match status" value="1"/>
</dbReference>
<evidence type="ECO:0000256" key="4">
    <source>
        <dbReference type="ARBA" id="ARBA00023004"/>
    </source>
</evidence>
<dbReference type="Pfam" id="PF02310">
    <property type="entry name" value="B12-binding"/>
    <property type="match status" value="1"/>
</dbReference>
<dbReference type="Pfam" id="PF13311">
    <property type="entry name" value="DUF4080"/>
    <property type="match status" value="1"/>
</dbReference>
<evidence type="ECO:0000313" key="8">
    <source>
        <dbReference type="EMBL" id="MFL0196334.1"/>
    </source>
</evidence>
<dbReference type="InterPro" id="IPR058240">
    <property type="entry name" value="rSAM_sf"/>
</dbReference>
<evidence type="ECO:0000256" key="3">
    <source>
        <dbReference type="ARBA" id="ARBA00022723"/>
    </source>
</evidence>
<gene>
    <name evidence="8" type="ORF">ACJDU8_12325</name>
</gene>
<dbReference type="InterPro" id="IPR007197">
    <property type="entry name" value="rSAM"/>
</dbReference>